<evidence type="ECO:0000313" key="1">
    <source>
        <dbReference type="EMBL" id="ELA41498.1"/>
    </source>
</evidence>
<name>L2GKT5_VITCO</name>
<accession>L2GKT5</accession>
<dbReference type="EMBL" id="JH370143">
    <property type="protein sequence ID" value="ELA41498.1"/>
    <property type="molecule type" value="Genomic_DNA"/>
</dbReference>
<organism evidence="1 2">
    <name type="scientific">Vittaforma corneae (strain ATCC 50505)</name>
    <name type="common">Microsporidian parasite</name>
    <name type="synonym">Nosema corneum</name>
    <dbReference type="NCBI Taxonomy" id="993615"/>
    <lineage>
        <taxon>Eukaryota</taxon>
        <taxon>Fungi</taxon>
        <taxon>Fungi incertae sedis</taxon>
        <taxon>Microsporidia</taxon>
        <taxon>Nosematidae</taxon>
        <taxon>Vittaforma</taxon>
    </lineage>
</organism>
<feature type="non-terminal residue" evidence="1">
    <location>
        <position position="1"/>
    </location>
</feature>
<gene>
    <name evidence="1" type="ORF">VICG_01482</name>
</gene>
<dbReference type="AlphaFoldDB" id="L2GKT5"/>
<dbReference type="RefSeq" id="XP_007604928.1">
    <property type="nucleotide sequence ID" value="XM_007604866.1"/>
</dbReference>
<evidence type="ECO:0000313" key="2">
    <source>
        <dbReference type="Proteomes" id="UP000011082"/>
    </source>
</evidence>
<keyword evidence="2" id="KW-1185">Reference proteome</keyword>
<protein>
    <submittedName>
        <fullName evidence="1">Uncharacterized protein</fullName>
    </submittedName>
</protein>
<dbReference type="GeneID" id="19882193"/>
<dbReference type="Proteomes" id="UP000011082">
    <property type="component" value="Unassembled WGS sequence"/>
</dbReference>
<reference evidence="2" key="1">
    <citation type="submission" date="2011-05" db="EMBL/GenBank/DDBJ databases">
        <title>The genome sequence of Vittaforma corneae strain ATCC 50505.</title>
        <authorList>
            <consortium name="The Broad Institute Genome Sequencing Platform"/>
            <person name="Cuomo C."/>
            <person name="Didier E."/>
            <person name="Bowers L."/>
            <person name="Young S.K."/>
            <person name="Zeng Q."/>
            <person name="Gargeya S."/>
            <person name="Fitzgerald M."/>
            <person name="Haas B."/>
            <person name="Abouelleil A."/>
            <person name="Alvarado L."/>
            <person name="Arachchi H.M."/>
            <person name="Berlin A."/>
            <person name="Chapman S.B."/>
            <person name="Gearin G."/>
            <person name="Goldberg J."/>
            <person name="Griggs A."/>
            <person name="Gujja S."/>
            <person name="Hansen M."/>
            <person name="Heiman D."/>
            <person name="Howarth C."/>
            <person name="Larimer J."/>
            <person name="Lui A."/>
            <person name="MacDonald P.J.P."/>
            <person name="McCowen C."/>
            <person name="Montmayeur A."/>
            <person name="Murphy C."/>
            <person name="Neiman D."/>
            <person name="Pearson M."/>
            <person name="Priest M."/>
            <person name="Roberts A."/>
            <person name="Saif S."/>
            <person name="Shea T."/>
            <person name="Sisk P."/>
            <person name="Stolte C."/>
            <person name="Sykes S."/>
            <person name="Wortman J."/>
            <person name="Nusbaum C."/>
            <person name="Birren B."/>
        </authorList>
    </citation>
    <scope>NUCLEOTIDE SEQUENCE [LARGE SCALE GENOMIC DNA]</scope>
    <source>
        <strain evidence="2">ATCC 50505</strain>
    </source>
</reference>
<dbReference type="HOGENOM" id="CLU_1699811_0_0_1"/>
<sequence length="155" mass="18078">VEVIPELEFYFEKFIYTYDPNVVIFPEYDFTLFIMSYFVSKGSFEGSDIEKNVIEYFGVCKTNLIASHYAPFVDRLNNLATPELYVSYMIKKSRSRFENLRGAIEFIDAYKRLVAEDMQDVLLSKIPNAKMVKKIISSKLKKDNESVDSEDMDLI</sequence>
<dbReference type="VEuPathDB" id="MicrosporidiaDB:VICG_01482"/>
<dbReference type="InParanoid" id="L2GKT5"/>
<proteinExistence type="predicted"/>